<dbReference type="GO" id="GO:0045202">
    <property type="term" value="C:synapse"/>
    <property type="evidence" value="ECO:0007669"/>
    <property type="project" value="GOC"/>
</dbReference>
<dbReference type="SUPFAM" id="SSF81321">
    <property type="entry name" value="Family A G protein-coupled receptor-like"/>
    <property type="match status" value="1"/>
</dbReference>
<dbReference type="InterPro" id="IPR017452">
    <property type="entry name" value="GPCR_Rhodpsn_7TM"/>
</dbReference>
<sequence length="351" mass="40001">MNSTLPGAFPTAPVEIIVVLSILIFVTVVSNFLIIVVFIKYSRLRTPFNAYCLSLAIGDFLVGAIDMPYYTLYTLYLGVWHYGPTNCSIWMFFDYFATGLSMWSLTVISVDRVWAVTWAISYRLHNKMSKSLALITTAWLITFFAMIFEYTKTRMFTAERLQSVNSTLDPEQCNWDVEGLPEWAAAINVVTVLIWIPSVVSVVSYIIIVAKIMQAKRTRSRVAGAPRGEIPVDSQEKKVPLSNKERKEKQAFLLLTLLICAIIGCWAPWYIYYVISFYTGIWNETANQATYWLAYSMSTINPFLLNVANNDIRLAIQELFGYVSKKKQRRPGQAQVSTVSTSIRKRDIVED</sequence>
<evidence type="ECO:0000313" key="11">
    <source>
        <dbReference type="EMBL" id="GAU92210.1"/>
    </source>
</evidence>
<dbReference type="GO" id="GO:0030425">
    <property type="term" value="C:dendrite"/>
    <property type="evidence" value="ECO:0007669"/>
    <property type="project" value="TreeGrafter"/>
</dbReference>
<dbReference type="GO" id="GO:0007187">
    <property type="term" value="P:G protein-coupled receptor signaling pathway, coupled to cyclic nucleotide second messenger"/>
    <property type="evidence" value="ECO:0007669"/>
    <property type="project" value="TreeGrafter"/>
</dbReference>
<dbReference type="GO" id="GO:0004993">
    <property type="term" value="F:G protein-coupled serotonin receptor activity"/>
    <property type="evidence" value="ECO:0007669"/>
    <property type="project" value="TreeGrafter"/>
</dbReference>
<keyword evidence="5" id="KW-0297">G-protein coupled receptor</keyword>
<evidence type="ECO:0000256" key="8">
    <source>
        <dbReference type="ARBA" id="ARBA00023224"/>
    </source>
</evidence>
<feature type="transmembrane region" description="Helical" evidence="9">
    <location>
        <begin position="291"/>
        <end position="308"/>
    </location>
</feature>
<dbReference type="PANTHER" id="PTHR24247:SF202">
    <property type="entry name" value="5-HYDROXYTRYPTAMINE RECEPTOR 1"/>
    <property type="match status" value="1"/>
</dbReference>
<evidence type="ECO:0000256" key="2">
    <source>
        <dbReference type="ARBA" id="ARBA00022475"/>
    </source>
</evidence>
<dbReference type="GO" id="GO:0005886">
    <property type="term" value="C:plasma membrane"/>
    <property type="evidence" value="ECO:0007669"/>
    <property type="project" value="UniProtKB-SubCell"/>
</dbReference>
<feature type="domain" description="G-protein coupled receptors family 1 profile" evidence="10">
    <location>
        <begin position="30"/>
        <end position="305"/>
    </location>
</feature>
<evidence type="ECO:0000256" key="7">
    <source>
        <dbReference type="ARBA" id="ARBA00023170"/>
    </source>
</evidence>
<dbReference type="Pfam" id="PF00001">
    <property type="entry name" value="7tm_1"/>
    <property type="match status" value="1"/>
</dbReference>
<name>A0A1D1UUM4_RAMVA</name>
<keyword evidence="7" id="KW-0675">Receptor</keyword>
<dbReference type="Gene3D" id="1.20.1070.10">
    <property type="entry name" value="Rhodopsin 7-helix transmembrane proteins"/>
    <property type="match status" value="1"/>
</dbReference>
<dbReference type="GO" id="GO:0007268">
    <property type="term" value="P:chemical synaptic transmission"/>
    <property type="evidence" value="ECO:0007669"/>
    <property type="project" value="TreeGrafter"/>
</dbReference>
<keyword evidence="12" id="KW-1185">Reference proteome</keyword>
<dbReference type="Proteomes" id="UP000186922">
    <property type="component" value="Unassembled WGS sequence"/>
</dbReference>
<accession>A0A1D1UUM4</accession>
<feature type="transmembrane region" description="Helical" evidence="9">
    <location>
        <begin position="16"/>
        <end position="39"/>
    </location>
</feature>
<feature type="transmembrane region" description="Helical" evidence="9">
    <location>
        <begin position="131"/>
        <end position="148"/>
    </location>
</feature>
<dbReference type="PRINTS" id="PR00237">
    <property type="entry name" value="GPCRRHODOPSN"/>
</dbReference>
<evidence type="ECO:0000256" key="6">
    <source>
        <dbReference type="ARBA" id="ARBA00023136"/>
    </source>
</evidence>
<evidence type="ECO:0000313" key="12">
    <source>
        <dbReference type="Proteomes" id="UP000186922"/>
    </source>
</evidence>
<dbReference type="PANTHER" id="PTHR24247">
    <property type="entry name" value="5-HYDROXYTRYPTAMINE RECEPTOR"/>
    <property type="match status" value="1"/>
</dbReference>
<feature type="transmembrane region" description="Helical" evidence="9">
    <location>
        <begin position="185"/>
        <end position="210"/>
    </location>
</feature>
<feature type="transmembrane region" description="Helical" evidence="9">
    <location>
        <begin position="51"/>
        <end position="69"/>
    </location>
</feature>
<comment type="caution">
    <text evidence="11">The sequence shown here is derived from an EMBL/GenBank/DDBJ whole genome shotgun (WGS) entry which is preliminary data.</text>
</comment>
<evidence type="ECO:0000256" key="9">
    <source>
        <dbReference type="SAM" id="Phobius"/>
    </source>
</evidence>
<dbReference type="AlphaFoldDB" id="A0A1D1UUM4"/>
<dbReference type="GO" id="GO:0030594">
    <property type="term" value="F:neurotransmitter receptor activity"/>
    <property type="evidence" value="ECO:0007669"/>
    <property type="project" value="TreeGrafter"/>
</dbReference>
<keyword evidence="8" id="KW-0807">Transducer</keyword>
<organism evidence="11 12">
    <name type="scientific">Ramazzottius varieornatus</name>
    <name type="common">Water bear</name>
    <name type="synonym">Tardigrade</name>
    <dbReference type="NCBI Taxonomy" id="947166"/>
    <lineage>
        <taxon>Eukaryota</taxon>
        <taxon>Metazoa</taxon>
        <taxon>Ecdysozoa</taxon>
        <taxon>Tardigrada</taxon>
        <taxon>Eutardigrada</taxon>
        <taxon>Parachela</taxon>
        <taxon>Hypsibioidea</taxon>
        <taxon>Ramazzottiidae</taxon>
        <taxon>Ramazzottius</taxon>
    </lineage>
</organism>
<keyword evidence="4 9" id="KW-1133">Transmembrane helix</keyword>
<dbReference type="OrthoDB" id="5959645at2759"/>
<dbReference type="STRING" id="947166.A0A1D1UUM4"/>
<evidence type="ECO:0000256" key="1">
    <source>
        <dbReference type="ARBA" id="ARBA00004651"/>
    </source>
</evidence>
<comment type="subcellular location">
    <subcellularLocation>
        <location evidence="1">Cell membrane</location>
        <topology evidence="1">Multi-pass membrane protein</topology>
    </subcellularLocation>
</comment>
<evidence type="ECO:0000259" key="10">
    <source>
        <dbReference type="PROSITE" id="PS50262"/>
    </source>
</evidence>
<gene>
    <name evidence="11" type="primary">RvY_04322-1</name>
    <name evidence="11" type="synonym">RvY_04322.1</name>
    <name evidence="11" type="ORF">RvY_04322</name>
</gene>
<protein>
    <recommendedName>
        <fullName evidence="10">G-protein coupled receptors family 1 profile domain-containing protein</fullName>
    </recommendedName>
</protein>
<keyword evidence="3 9" id="KW-0812">Transmembrane</keyword>
<keyword evidence="6 9" id="KW-0472">Membrane</keyword>
<proteinExistence type="predicted"/>
<dbReference type="EMBL" id="BDGG01000002">
    <property type="protein sequence ID" value="GAU92210.1"/>
    <property type="molecule type" value="Genomic_DNA"/>
</dbReference>
<keyword evidence="2" id="KW-1003">Cell membrane</keyword>
<dbReference type="PROSITE" id="PS50262">
    <property type="entry name" value="G_PROTEIN_RECEP_F1_2"/>
    <property type="match status" value="1"/>
</dbReference>
<reference evidence="11 12" key="1">
    <citation type="journal article" date="2016" name="Nat. Commun.">
        <title>Extremotolerant tardigrade genome and improved radiotolerance of human cultured cells by tardigrade-unique protein.</title>
        <authorList>
            <person name="Hashimoto T."/>
            <person name="Horikawa D.D."/>
            <person name="Saito Y."/>
            <person name="Kuwahara H."/>
            <person name="Kozuka-Hata H."/>
            <person name="Shin-I T."/>
            <person name="Minakuchi Y."/>
            <person name="Ohishi K."/>
            <person name="Motoyama A."/>
            <person name="Aizu T."/>
            <person name="Enomoto A."/>
            <person name="Kondo K."/>
            <person name="Tanaka S."/>
            <person name="Hara Y."/>
            <person name="Koshikawa S."/>
            <person name="Sagara H."/>
            <person name="Miura T."/>
            <person name="Yokobori S."/>
            <person name="Miyagawa K."/>
            <person name="Suzuki Y."/>
            <person name="Kubo T."/>
            <person name="Oyama M."/>
            <person name="Kohara Y."/>
            <person name="Fujiyama A."/>
            <person name="Arakawa K."/>
            <person name="Katayama T."/>
            <person name="Toyoda A."/>
            <person name="Kunieda T."/>
        </authorList>
    </citation>
    <scope>NUCLEOTIDE SEQUENCE [LARGE SCALE GENOMIC DNA]</scope>
    <source>
        <strain evidence="11 12">YOKOZUNA-1</strain>
    </source>
</reference>
<evidence type="ECO:0000256" key="4">
    <source>
        <dbReference type="ARBA" id="ARBA00022989"/>
    </source>
</evidence>
<evidence type="ECO:0000256" key="3">
    <source>
        <dbReference type="ARBA" id="ARBA00022692"/>
    </source>
</evidence>
<feature type="transmembrane region" description="Helical" evidence="9">
    <location>
        <begin position="89"/>
        <end position="110"/>
    </location>
</feature>
<feature type="transmembrane region" description="Helical" evidence="9">
    <location>
        <begin position="251"/>
        <end position="271"/>
    </location>
</feature>
<dbReference type="InterPro" id="IPR000276">
    <property type="entry name" value="GPCR_Rhodpsn"/>
</dbReference>
<evidence type="ECO:0000256" key="5">
    <source>
        <dbReference type="ARBA" id="ARBA00023040"/>
    </source>
</evidence>